<dbReference type="KEGG" id="hcu:MUN79_29675"/>
<keyword evidence="1" id="KW-0614">Plasmid</keyword>
<gene>
    <name evidence="1" type="ORF">MUN79_29675</name>
</gene>
<dbReference type="RefSeq" id="WP_244678584.1">
    <property type="nucleotide sequence ID" value="NZ_CP095048.1"/>
</dbReference>
<accession>A0A8T9QFR5</accession>
<sequence length="96" mass="10508">MSCVENPGTHTIVRPSRIVDFTAKTRFLFEINKGVGKDGRSNPFLVNEAVGPEKRRVPFSNIVYCGDGLTDVPAFSVVQARGGTTFALFDPSDCRE</sequence>
<protein>
    <submittedName>
        <fullName evidence="1">Uncharacterized protein</fullName>
    </submittedName>
</protein>
<evidence type="ECO:0000313" key="2">
    <source>
        <dbReference type="Proteomes" id="UP000831796"/>
    </source>
</evidence>
<dbReference type="Proteomes" id="UP000831796">
    <property type="component" value="Plasmid unnamed2"/>
</dbReference>
<geneLocation type="plasmid" evidence="1 2">
    <name>unnamed2</name>
</geneLocation>
<keyword evidence="2" id="KW-1185">Reference proteome</keyword>
<dbReference type="EMBL" id="CP095048">
    <property type="protein sequence ID" value="UOQ75251.1"/>
    <property type="molecule type" value="Genomic_DNA"/>
</dbReference>
<evidence type="ECO:0000313" key="1">
    <source>
        <dbReference type="EMBL" id="UOQ75251.1"/>
    </source>
</evidence>
<organism evidence="1 2">
    <name type="scientific">Hymenobacter cellulosilyticus</name>
    <dbReference type="NCBI Taxonomy" id="2932248"/>
    <lineage>
        <taxon>Bacteria</taxon>
        <taxon>Pseudomonadati</taxon>
        <taxon>Bacteroidota</taxon>
        <taxon>Cytophagia</taxon>
        <taxon>Cytophagales</taxon>
        <taxon>Hymenobacteraceae</taxon>
        <taxon>Hymenobacter</taxon>
    </lineage>
</organism>
<dbReference type="AlphaFoldDB" id="A0A8T9QFR5"/>
<proteinExistence type="predicted"/>
<name>A0A8T9QFR5_9BACT</name>
<reference evidence="1" key="1">
    <citation type="submission" date="2022-04" db="EMBL/GenBank/DDBJ databases">
        <title>Hymenobacter sp. isolated from the air.</title>
        <authorList>
            <person name="Won M."/>
            <person name="Lee C.-M."/>
            <person name="Woen H.-Y."/>
            <person name="Kwon S.-W."/>
        </authorList>
    </citation>
    <scope>NUCLEOTIDE SEQUENCE</scope>
    <source>
        <strain evidence="1">5116S-3</strain>
        <plasmid evidence="1">unnamed2</plasmid>
    </source>
</reference>